<evidence type="ECO:0000256" key="4">
    <source>
        <dbReference type="ARBA" id="ARBA00023136"/>
    </source>
</evidence>
<evidence type="ECO:0000259" key="6">
    <source>
        <dbReference type="Pfam" id="PF13515"/>
    </source>
</evidence>
<keyword evidence="4 5" id="KW-0472">Membrane</keyword>
<feature type="transmembrane region" description="Helical" evidence="5">
    <location>
        <begin position="340"/>
        <end position="357"/>
    </location>
</feature>
<feature type="transmembrane region" description="Helical" evidence="5">
    <location>
        <begin position="69"/>
        <end position="88"/>
    </location>
</feature>
<dbReference type="SUPFAM" id="SSF103473">
    <property type="entry name" value="MFS general substrate transporter"/>
    <property type="match status" value="1"/>
</dbReference>
<evidence type="ECO:0000313" key="9">
    <source>
        <dbReference type="Proteomes" id="UP000095412"/>
    </source>
</evidence>
<keyword evidence="9" id="KW-1185">Reference proteome</keyword>
<feature type="transmembrane region" description="Helical" evidence="5">
    <location>
        <begin position="146"/>
        <end position="166"/>
    </location>
</feature>
<sequence length="641" mass="71578">MIPLIDYLKSLIRFNAMKIDVAKGIRQCILMLIPLLVGYMTDHFPIGLLISTGTLAHIYVFGGSSRSKLRTVLFSSIGLSVGMILGTLTVNQPLIFGVLLLFVTVIPYYIFSSLNIPGPSSTFFIVAFSLPINLPIAPEEALTRGLAMFVGGLLATAIVVVVILFSKETTEFKAIKNDYNIIKQLIYNFDDPKTFAKASQFAVTAFRNSDNQLITSSTAKSKESPEFQRLLLLHNTAQGIHSELLELNEKNARPLPNEIKAMTDYVIKLVYSQGKTQQQWTQQVDVDKIYENLMDSIVKVDAIMNADNDRVEHEIDIRVPIYGHRMLQNLTLDSFVFRNTVRYTIIMAISIFIALMFDFEKAYWIPLSTHTVLLGSTTLHSFERAGSRGIGTIVGVLILSLILLTTPPVPVAIVLLALAAGVTEMFVGANYSFAVIFITIQVILLNGLASNHLSILIALPRVIDVIVGIIIAVICLLIIGRKTASSMLPGTLAAVARDEAVLFHYIFSSNKYASREQDKQEMLKLSVKLNNMTQVYNSANGELFSSKMVVQYYYPSIYALEEISFMLTRALSNEKRYHVDDETMGEYLLIFENIAKHFERGTNIQVQELSSLPQYAHIRTALMRIQNNCMNARQEVKLSLA</sequence>
<evidence type="ECO:0000256" key="1">
    <source>
        <dbReference type="ARBA" id="ARBA00004141"/>
    </source>
</evidence>
<evidence type="ECO:0000256" key="2">
    <source>
        <dbReference type="ARBA" id="ARBA00022692"/>
    </source>
</evidence>
<evidence type="ECO:0000313" key="10">
    <source>
        <dbReference type="Proteomes" id="UP000095768"/>
    </source>
</evidence>
<dbReference type="InterPro" id="IPR049453">
    <property type="entry name" value="Memb_transporter_dom"/>
</dbReference>
<name>A0A1D4IZK9_9STAP</name>
<organism evidence="8 10">
    <name type="scientific">Staphylococcus caeli</name>
    <dbReference type="NCBI Taxonomy" id="2201815"/>
    <lineage>
        <taxon>Bacteria</taxon>
        <taxon>Bacillati</taxon>
        <taxon>Bacillota</taxon>
        <taxon>Bacilli</taxon>
        <taxon>Bacillales</taxon>
        <taxon>Staphylococcaceae</taxon>
        <taxon>Staphylococcus</taxon>
    </lineage>
</organism>
<accession>A0A1D4IZK9</accession>
<evidence type="ECO:0000313" key="7">
    <source>
        <dbReference type="EMBL" id="SCS36758.1"/>
    </source>
</evidence>
<evidence type="ECO:0000313" key="8">
    <source>
        <dbReference type="EMBL" id="SCS54786.1"/>
    </source>
</evidence>
<dbReference type="EMBL" id="FMPG01000002">
    <property type="protein sequence ID" value="SCS54786.1"/>
    <property type="molecule type" value="Genomic_DNA"/>
</dbReference>
<dbReference type="Proteomes" id="UP000095768">
    <property type="component" value="Unassembled WGS sequence"/>
</dbReference>
<keyword evidence="2 5" id="KW-0812">Transmembrane</keyword>
<gene>
    <name evidence="8" type="primary">yccS</name>
    <name evidence="8" type="ORF">SAMEA2297795_00667</name>
    <name evidence="7" type="ORF">SAMEA2297796_00343</name>
</gene>
<evidence type="ECO:0000256" key="3">
    <source>
        <dbReference type="ARBA" id="ARBA00022989"/>
    </source>
</evidence>
<dbReference type="InterPro" id="IPR036259">
    <property type="entry name" value="MFS_trans_sf"/>
</dbReference>
<feature type="transmembrane region" description="Helical" evidence="5">
    <location>
        <begin position="461"/>
        <end position="479"/>
    </location>
</feature>
<protein>
    <submittedName>
        <fullName evidence="8">Integral membrane protein</fullName>
    </submittedName>
</protein>
<comment type="subcellular location">
    <subcellularLocation>
        <location evidence="1">Membrane</location>
        <topology evidence="1">Multi-pass membrane protein</topology>
    </subcellularLocation>
</comment>
<dbReference type="Proteomes" id="UP000095412">
    <property type="component" value="Unassembled WGS sequence"/>
</dbReference>
<reference evidence="7 9" key="2">
    <citation type="submission" date="2016-09" db="EMBL/GenBank/DDBJ databases">
        <authorList>
            <consortium name="Pathogen Informatics"/>
            <person name="Sun Q."/>
            <person name="Inoue M."/>
        </authorList>
    </citation>
    <scope>NUCLEOTIDE SEQUENCE [LARGE SCALE GENOMIC DNA]</scope>
    <source>
        <strain evidence="7 9">82C</strain>
    </source>
</reference>
<keyword evidence="3 5" id="KW-1133">Transmembrane helix</keyword>
<evidence type="ECO:0000256" key="5">
    <source>
        <dbReference type="SAM" id="Phobius"/>
    </source>
</evidence>
<feature type="transmembrane region" description="Helical" evidence="5">
    <location>
        <begin position="431"/>
        <end position="449"/>
    </location>
</feature>
<feature type="domain" description="Integral membrane bound transporter" evidence="6">
    <location>
        <begin position="349"/>
        <end position="475"/>
    </location>
</feature>
<dbReference type="GO" id="GO:0016020">
    <property type="term" value="C:membrane"/>
    <property type="evidence" value="ECO:0007669"/>
    <property type="project" value="UniProtKB-SubCell"/>
</dbReference>
<feature type="transmembrane region" description="Helical" evidence="5">
    <location>
        <begin position="94"/>
        <end position="111"/>
    </location>
</feature>
<reference evidence="8 10" key="1">
    <citation type="submission" date="2016-09" db="EMBL/GenBank/DDBJ databases">
        <authorList>
            <consortium name="Pathogen Informatics"/>
        </authorList>
    </citation>
    <scope>NUCLEOTIDE SEQUENCE [LARGE SCALE GENOMIC DNA]</scope>
    <source>
        <strain evidence="8 10">82B</strain>
    </source>
</reference>
<feature type="transmembrane region" description="Helical" evidence="5">
    <location>
        <begin position="118"/>
        <end position="134"/>
    </location>
</feature>
<dbReference type="Pfam" id="PF13515">
    <property type="entry name" value="FUSC_2"/>
    <property type="match status" value="1"/>
</dbReference>
<dbReference type="EMBL" id="FMPI01000002">
    <property type="protein sequence ID" value="SCS36758.1"/>
    <property type="molecule type" value="Genomic_DNA"/>
</dbReference>
<feature type="transmembrane region" description="Helical" evidence="5">
    <location>
        <begin position="46"/>
        <end position="62"/>
    </location>
</feature>
<dbReference type="AlphaFoldDB" id="A0A1D4IZK9"/>
<proteinExistence type="predicted"/>
<feature type="transmembrane region" description="Helical" evidence="5">
    <location>
        <begin position="394"/>
        <end position="419"/>
    </location>
</feature>